<reference evidence="7 8" key="1">
    <citation type="submission" date="2016-07" db="EMBL/GenBank/DDBJ databases">
        <title>Pervasive Adenine N6-methylation of Active Genes in Fungi.</title>
        <authorList>
            <consortium name="DOE Joint Genome Institute"/>
            <person name="Mondo S.J."/>
            <person name="Dannebaum R.O."/>
            <person name="Kuo R.C."/>
            <person name="Labutti K."/>
            <person name="Haridas S."/>
            <person name="Kuo A."/>
            <person name="Salamov A."/>
            <person name="Ahrendt S.R."/>
            <person name="Lipzen A."/>
            <person name="Sullivan W."/>
            <person name="Andreopoulos W.B."/>
            <person name="Clum A."/>
            <person name="Lindquist E."/>
            <person name="Daum C."/>
            <person name="Ramamoorthy G.K."/>
            <person name="Gryganskyi A."/>
            <person name="Culley D."/>
            <person name="Magnuson J.K."/>
            <person name="James T.Y."/>
            <person name="O'Malley M.A."/>
            <person name="Stajich J.E."/>
            <person name="Spatafora J.W."/>
            <person name="Visel A."/>
            <person name="Grigoriev I.V."/>
        </authorList>
    </citation>
    <scope>NUCLEOTIDE SEQUENCE [LARGE SCALE GENOMIC DNA]</scope>
    <source>
        <strain evidence="7 8">CBS 115471</strain>
    </source>
</reference>
<dbReference type="Pfam" id="PF05158">
    <property type="entry name" value="RNA_pol_Rpc34"/>
    <property type="match status" value="1"/>
</dbReference>
<gene>
    <name evidence="7" type="ORF">BCR34DRAFT_604063</name>
</gene>
<proteinExistence type="inferred from homology"/>
<comment type="caution">
    <text evidence="7">The sequence shown here is derived from an EMBL/GenBank/DDBJ whole genome shotgun (WGS) entry which is preliminary data.</text>
</comment>
<evidence type="ECO:0000256" key="5">
    <source>
        <dbReference type="ARBA" id="ARBA00023242"/>
    </source>
</evidence>
<dbReference type="FunFam" id="1.10.10.10:FF:000116">
    <property type="entry name" value="DNA-directed RNA polymerase III subunit RPC6"/>
    <property type="match status" value="1"/>
</dbReference>
<dbReference type="STRING" id="1231657.A0A1Y1Z9D7"/>
<evidence type="ECO:0000256" key="3">
    <source>
        <dbReference type="ARBA" id="ARBA00022478"/>
    </source>
</evidence>
<evidence type="ECO:0000256" key="2">
    <source>
        <dbReference type="ARBA" id="ARBA00011038"/>
    </source>
</evidence>
<keyword evidence="4 6" id="KW-0804">Transcription</keyword>
<accession>A0A1Y1Z9D7</accession>
<evidence type="ECO:0000256" key="6">
    <source>
        <dbReference type="PIRNR" id="PIRNR028763"/>
    </source>
</evidence>
<name>A0A1Y1Z9D7_9PLEO</name>
<dbReference type="AlphaFoldDB" id="A0A1Y1Z9D7"/>
<comment type="function">
    <text evidence="6">DNA-dependent RNA polymerase catalyzes the transcription of DNA into RNA using the four ribonucleoside triphosphates as substrates. Specific peripheric component of RNA polymerase III which synthesizes small RNAs, such as 5S rRNA and tRNAs.</text>
</comment>
<evidence type="ECO:0000256" key="1">
    <source>
        <dbReference type="ARBA" id="ARBA00004123"/>
    </source>
</evidence>
<comment type="similarity">
    <text evidence="2 6">Belongs to the eukaryotic RPC34/RPC39 RNA polymerase subunit family.</text>
</comment>
<comment type="subcellular location">
    <subcellularLocation>
        <location evidence="1 6">Nucleus</location>
    </subcellularLocation>
</comment>
<dbReference type="InterPro" id="IPR016049">
    <property type="entry name" value="RNA_pol_Rpc34-like"/>
</dbReference>
<dbReference type="SUPFAM" id="SSF46785">
    <property type="entry name" value="Winged helix' DNA-binding domain"/>
    <property type="match status" value="1"/>
</dbReference>
<keyword evidence="8" id="KW-1185">Reference proteome</keyword>
<evidence type="ECO:0000313" key="8">
    <source>
        <dbReference type="Proteomes" id="UP000193144"/>
    </source>
</evidence>
<dbReference type="PIRSF" id="PIRSF028763">
    <property type="entry name" value="RNA_pol_Rpc34"/>
    <property type="match status" value="1"/>
</dbReference>
<organism evidence="7 8">
    <name type="scientific">Clohesyomyces aquaticus</name>
    <dbReference type="NCBI Taxonomy" id="1231657"/>
    <lineage>
        <taxon>Eukaryota</taxon>
        <taxon>Fungi</taxon>
        <taxon>Dikarya</taxon>
        <taxon>Ascomycota</taxon>
        <taxon>Pezizomycotina</taxon>
        <taxon>Dothideomycetes</taxon>
        <taxon>Pleosporomycetidae</taxon>
        <taxon>Pleosporales</taxon>
        <taxon>Lindgomycetaceae</taxon>
        <taxon>Clohesyomyces</taxon>
    </lineage>
</organism>
<dbReference type="GO" id="GO:0005737">
    <property type="term" value="C:cytoplasm"/>
    <property type="evidence" value="ECO:0007669"/>
    <property type="project" value="UniProtKB-ARBA"/>
</dbReference>
<keyword evidence="3 6" id="KW-0240">DNA-directed RNA polymerase</keyword>
<dbReference type="OrthoDB" id="613763at2759"/>
<protein>
    <recommendedName>
        <fullName evidence="6">DNA-directed RNA polymerase III subunit RPC6</fullName>
        <shortName evidence="6">RNA polymerase III subunit C6</shortName>
    </recommendedName>
</protein>
<dbReference type="GO" id="GO:0005666">
    <property type="term" value="C:RNA polymerase III complex"/>
    <property type="evidence" value="ECO:0007669"/>
    <property type="project" value="UniProtKB-UniRule"/>
</dbReference>
<evidence type="ECO:0000313" key="7">
    <source>
        <dbReference type="EMBL" id="ORY06892.1"/>
    </source>
</evidence>
<dbReference type="InterPro" id="IPR036390">
    <property type="entry name" value="WH_DNA-bd_sf"/>
</dbReference>
<dbReference type="InterPro" id="IPR007832">
    <property type="entry name" value="RNA_pol_Rpc34"/>
</dbReference>
<keyword evidence="5 6" id="KW-0539">Nucleus</keyword>
<dbReference type="GO" id="GO:0005654">
    <property type="term" value="C:nucleoplasm"/>
    <property type="evidence" value="ECO:0007669"/>
    <property type="project" value="UniProtKB-ARBA"/>
</dbReference>
<sequence>MPPKLKVEEEVLPDAEPSLVSGTSSKVDALYNKCAEAPKGTVFIQRELASMQIAESTTQLLTLLQELTDRHFMKSLEMHDGQPCWVLRTREEAEKLRQMTPDERLLYQMIDDAQKDGVWSKALRARAGLTPQRTTKVLKALESKGLVKAITNVKVPNKKMYLLKDLEPSADIAGGPWQTDGEYDGALIAAVERLVTYYVDQQTWRDVPVGMNRHHQDIEDNPRLHRVPRDLPTQRYPSAKSILQFIIDGEYIKEKKISEAYMEELLDMMTLDGRLERMSATTYRTARNPTFGTNGFVDAPCGTCPVFDLCGNEGEITARTCVYFAEWLGTESEYR</sequence>
<dbReference type="Proteomes" id="UP000193144">
    <property type="component" value="Unassembled WGS sequence"/>
</dbReference>
<dbReference type="PANTHER" id="PTHR12780">
    <property type="entry name" value="RNA POLYMERASE III DNA DIRECTED , 39KD SUBUNIT-RELATED"/>
    <property type="match status" value="1"/>
</dbReference>
<dbReference type="GO" id="GO:0006383">
    <property type="term" value="P:transcription by RNA polymerase III"/>
    <property type="evidence" value="ECO:0007669"/>
    <property type="project" value="UniProtKB-UniRule"/>
</dbReference>
<evidence type="ECO:0000256" key="4">
    <source>
        <dbReference type="ARBA" id="ARBA00023163"/>
    </source>
</evidence>
<dbReference type="InterPro" id="IPR036388">
    <property type="entry name" value="WH-like_DNA-bd_sf"/>
</dbReference>
<dbReference type="Gene3D" id="1.10.10.10">
    <property type="entry name" value="Winged helix-like DNA-binding domain superfamily/Winged helix DNA-binding domain"/>
    <property type="match status" value="1"/>
</dbReference>
<dbReference type="EMBL" id="MCFA01000113">
    <property type="protein sequence ID" value="ORY06892.1"/>
    <property type="molecule type" value="Genomic_DNA"/>
</dbReference>